<evidence type="ECO:0000313" key="1">
    <source>
        <dbReference type="EMBL" id="MFC3303298.1"/>
    </source>
</evidence>
<dbReference type="Pfam" id="PF09912">
    <property type="entry name" value="DUF2141"/>
    <property type="match status" value="1"/>
</dbReference>
<accession>A0ABV7MCV0</accession>
<name>A0ABV7MCV0_9PROT</name>
<dbReference type="RefSeq" id="WP_189575735.1">
    <property type="nucleotide sequence ID" value="NZ_BMXU01000002.1"/>
</dbReference>
<sequence length="124" mass="13605">MIASILFLMAPLTVIVEDVQSTEGQIYVSVQTEADFGQQRGTAGTIVDPETGNMQFDFDVPVGTYGVSIWHDDNANGQFDFQENGWPLDAYGVSNNGQYTFEDAAVEVGENGAIVRIDMTYPRQ</sequence>
<dbReference type="EMBL" id="JBHRVA010000003">
    <property type="protein sequence ID" value="MFC3303298.1"/>
    <property type="molecule type" value="Genomic_DNA"/>
</dbReference>
<evidence type="ECO:0000313" key="2">
    <source>
        <dbReference type="Proteomes" id="UP001595607"/>
    </source>
</evidence>
<gene>
    <name evidence="1" type="ORF">ACFONP_11195</name>
</gene>
<organism evidence="1 2">
    <name type="scientific">Parvularcula lutaonensis</name>
    <dbReference type="NCBI Taxonomy" id="491923"/>
    <lineage>
        <taxon>Bacteria</taxon>
        <taxon>Pseudomonadati</taxon>
        <taxon>Pseudomonadota</taxon>
        <taxon>Alphaproteobacteria</taxon>
        <taxon>Parvularculales</taxon>
        <taxon>Parvularculaceae</taxon>
        <taxon>Parvularcula</taxon>
    </lineage>
</organism>
<dbReference type="Proteomes" id="UP001595607">
    <property type="component" value="Unassembled WGS sequence"/>
</dbReference>
<proteinExistence type="predicted"/>
<protein>
    <submittedName>
        <fullName evidence="1">DUF2141 domain-containing protein</fullName>
    </submittedName>
</protein>
<dbReference type="InterPro" id="IPR018673">
    <property type="entry name" value="DUF2141"/>
</dbReference>
<reference evidence="2" key="1">
    <citation type="journal article" date="2019" name="Int. J. Syst. Evol. Microbiol.">
        <title>The Global Catalogue of Microorganisms (GCM) 10K type strain sequencing project: providing services to taxonomists for standard genome sequencing and annotation.</title>
        <authorList>
            <consortium name="The Broad Institute Genomics Platform"/>
            <consortium name="The Broad Institute Genome Sequencing Center for Infectious Disease"/>
            <person name="Wu L."/>
            <person name="Ma J."/>
        </authorList>
    </citation>
    <scope>NUCLEOTIDE SEQUENCE [LARGE SCALE GENOMIC DNA]</scope>
    <source>
        <strain evidence="2">KCTC 22245</strain>
    </source>
</reference>
<comment type="caution">
    <text evidence="1">The sequence shown here is derived from an EMBL/GenBank/DDBJ whole genome shotgun (WGS) entry which is preliminary data.</text>
</comment>
<keyword evidence="2" id="KW-1185">Reference proteome</keyword>